<evidence type="ECO:0000259" key="3">
    <source>
        <dbReference type="Pfam" id="PF17936"/>
    </source>
</evidence>
<dbReference type="PANTHER" id="PTHR34677">
    <property type="match status" value="1"/>
</dbReference>
<dbReference type="InterPro" id="IPR041498">
    <property type="entry name" value="Big_6"/>
</dbReference>
<sequence length="2155" mass="217254">MKRSYPFAWLSAKMFVALGWCILGCMSAQAQFTVINSKVVVKPNTLFSVEGLTFNPAAEITFTKNQLRKSDDPVDYAGSPSVNQVFVFGAPFAYTGILRFPYTDAMLSGEPASNLRLIYAPEEGGPFTLIPQTVVIESERFAEYNFETSTTLQQLSALAADVMPPVVTAIQVSGTPLATAEAVQFTVVFDEVPANASITDFSITASGTASGTIASISPVNANTITVTVDNIAGTGALRLDVKANSGITDTEGNGNGTNGYVAAFTSGEEHAVDREAPDAPSQPVLDPASDTGTSNSDGITSDNTPTLTGTAEANSTVRLTSDADGVLGTVTANGSGMWAFAPGTPLTDGPHELTATATDAAGNMSVASAALTIVIDTEPPTLYISSDMTALKAGETAELTFTISEPVTSFSAGDVTVSGGTLSGLSGSITDYTATFVPTANTTVTATVDVAAGRLTDAAGNGNTAATQLTILVDTDIPDGYTVSIDQAEITLVNQSALSFTFSGAEVNTTFDYTITSSGGGTPISGSGTVADAGEQITGIDVSGLANGTLTVSVTLTDPAGNEGNPATDNVTKSVNHPPQLTASGGLATFTEPVSGSPEPVAVDDGLSVFDLDNETLASAVVAIAGNFQAGEDVLGFTNNGLTMGNIAGSYNAGIGSLTLTSAGATATLVQWQAALRAVAYSNTSATPNTAARTVSFTVSDGVDNSAPATRTVNVVAVNTAPVVTLPATIALVEDVSVALTGISFADADAGAAPVTTTFSVPAGSLAATSGSGVTVGGTGSALILTGAIADINAFIAASGLTYTPAANATADVTLTVKINDNGHTGPGGAQQDSGTVTLQIAAVNDAPVITAPGSITVTEDEASAITGISFSDVDAGMGMVTATFSVPSGTLAATSGGGISVSGSGTSVLTITGTMADINAFIASSNVTYTTALNATSNVVLTVNINDNGNTGSGGSQEDTVTVTLVVTAVNDAPVNTVPGAQSVDQDGVLVFSTGNGNAISVSDADAGGGSILVSLTATNGLLKLGGTTGLTFIIGNGTADETMEFEGTIADINLALNGLSFMPMDGYNGPASLQIVSDDLGLTGAGGNQTDTDVIAITVNPINPRITGVNAPGPDELYKIGDIIWLTVSFDQPVFVNTSGGIPTLLLETGSVDREAAYISGSESNTLTFNYTVQAGDISADLDYTSTGALALNGATIRNSSALDAVLTLPAPGSPSSLAGQHDIVIDGVAPTVTSVAVPVNGYYREGDILSFTVNLSENVALNTTGGTPYLEVTIGTAIVQASYVSGSGTSALVFHYTIQSGDMDMDGIALGSSIVPGGGTLRDAAGNDAVPALSNAGGTGGVLVNTAHPSVTLSTTAASPTNRAFAVSIVFSEAVTGFSPGDLSTTNATLSNLQTADNIMYTVQVTPLADGAVTIQVPAGAAQNIGNNDNTASNALSLKYDGTAPAVIARNVTVYLDASGTAGITAGDIDNGSADASGIAGMVLSQYDFDCSHAGDNTVTLTVTDAAGNIASADATVTVVDNIAPAVAARDITVYLDASGTVSINTADINNGSSDACGIATITLNRTGFDRSHLGDNTVTLTVTDVNGNRASADATVTVVDNIAPVVTSVGVPAGGYYREGDMMDFTVSFSKMVTVDENAGTPYMELTVGTATVRAAYAGGSGSDALQFSYTVRAGDHDMDGIAVGGSIVPDGGTIRDVAGNDAVTELNNVGNTGGVLVNTTQPSVVLATEAVSPVTAPFVVIATFSEVVTGFALDDITVANATLGEFQTTDNITYTFLATPAAGGAVLVSVPANAAFNIAGNGNGASNVLDIQYNQTITGITLSDGGFVYDGTAKSLAVVGPLPVGASVSYAGNSRTDVGTQDVTATISGDNYETLVLTATLRITPATRTLAFPVFSAKTYGDSDFAAGASASSGEEIQYASSNTAVAEITAGGLIRINGAGEAMITATVPENGNYSNRPEVGQVLTVHQARQSITFNAPASVNRDAGSLSLDVSASSGLPVSLAVDDGQVATLEGTALHIHRLGTVTITATQAGDANHEAAEPVTVTLRVKDPSSDFPVRVHPAVSPNGDGINEFLMIEGIRDYPDNKVTLLNRNGTIVWEAIGYDNDRLAFRGIGTGQQRLPAGTYFYVVELRSGGSTEYRKGYFVLRY</sequence>
<dbReference type="PANTHER" id="PTHR34677:SF3">
    <property type="entry name" value="BACTERIAL IG-LIKE DOMAIN-CONTAINING PROTEIN"/>
    <property type="match status" value="1"/>
</dbReference>
<reference evidence="6" key="1">
    <citation type="journal article" date="2019" name="Int. J. Syst. Evol. Microbiol.">
        <title>The Global Catalogue of Microorganisms (GCM) 10K type strain sequencing project: providing services to taxonomists for standard genome sequencing and annotation.</title>
        <authorList>
            <consortium name="The Broad Institute Genomics Platform"/>
            <consortium name="The Broad Institute Genome Sequencing Center for Infectious Disease"/>
            <person name="Wu L."/>
            <person name="Ma J."/>
        </authorList>
    </citation>
    <scope>NUCLEOTIDE SEQUENCE [LARGE SCALE GENOMIC DNA]</scope>
    <source>
        <strain evidence="6">KCTC 52416</strain>
    </source>
</reference>
<evidence type="ECO:0000256" key="2">
    <source>
        <dbReference type="SAM" id="SignalP"/>
    </source>
</evidence>
<feature type="signal peptide" evidence="2">
    <location>
        <begin position="1"/>
        <end position="30"/>
    </location>
</feature>
<name>A0ABV7JKG1_9SPHI</name>
<dbReference type="InterPro" id="IPR013783">
    <property type="entry name" value="Ig-like_fold"/>
</dbReference>
<dbReference type="Pfam" id="PF19078">
    <property type="entry name" value="Big_12"/>
    <property type="match status" value="3"/>
</dbReference>
<feature type="domain" description="Bacterial Ig-like" evidence="4">
    <location>
        <begin position="1724"/>
        <end position="1816"/>
    </location>
</feature>
<keyword evidence="6" id="KW-1185">Reference proteome</keyword>
<dbReference type="Pfam" id="PF17936">
    <property type="entry name" value="Big_6"/>
    <property type="match status" value="1"/>
</dbReference>
<dbReference type="Gene3D" id="2.60.40.10">
    <property type="entry name" value="Immunoglobulins"/>
    <property type="match status" value="2"/>
</dbReference>
<feature type="chain" id="PRO_5047302885" evidence="2">
    <location>
        <begin position="31"/>
        <end position="2155"/>
    </location>
</feature>
<dbReference type="SUPFAM" id="SSF49373">
    <property type="entry name" value="Invasin/intimin cell-adhesion fragments"/>
    <property type="match status" value="1"/>
</dbReference>
<feature type="domain" description="Bacterial Ig-like" evidence="4">
    <location>
        <begin position="376"/>
        <end position="470"/>
    </location>
</feature>
<accession>A0ABV7JKG1</accession>
<dbReference type="Pfam" id="PF13585">
    <property type="entry name" value="CHU_C"/>
    <property type="match status" value="1"/>
</dbReference>
<dbReference type="InterPro" id="IPR008964">
    <property type="entry name" value="Invasin/intimin_cell_adhesion"/>
</dbReference>
<dbReference type="Gene3D" id="2.60.40.1080">
    <property type="match status" value="1"/>
</dbReference>
<proteinExistence type="predicted"/>
<evidence type="ECO:0000313" key="5">
    <source>
        <dbReference type="EMBL" id="MFC3197672.1"/>
    </source>
</evidence>
<feature type="region of interest" description="Disordered" evidence="1">
    <location>
        <begin position="270"/>
        <end position="313"/>
    </location>
</feature>
<organism evidence="5 6">
    <name type="scientific">Parapedobacter deserti</name>
    <dbReference type="NCBI Taxonomy" id="1912957"/>
    <lineage>
        <taxon>Bacteria</taxon>
        <taxon>Pseudomonadati</taxon>
        <taxon>Bacteroidota</taxon>
        <taxon>Sphingobacteriia</taxon>
        <taxon>Sphingobacteriales</taxon>
        <taxon>Sphingobacteriaceae</taxon>
        <taxon>Parapedobacter</taxon>
    </lineage>
</organism>
<evidence type="ECO:0000313" key="6">
    <source>
        <dbReference type="Proteomes" id="UP001595526"/>
    </source>
</evidence>
<dbReference type="EMBL" id="JBHRTA010000027">
    <property type="protein sequence ID" value="MFC3197672.1"/>
    <property type="molecule type" value="Genomic_DNA"/>
</dbReference>
<dbReference type="InterPro" id="IPR044048">
    <property type="entry name" value="Big_12"/>
</dbReference>
<evidence type="ECO:0000259" key="4">
    <source>
        <dbReference type="Pfam" id="PF19078"/>
    </source>
</evidence>
<dbReference type="Proteomes" id="UP001595526">
    <property type="component" value="Unassembled WGS sequence"/>
</dbReference>
<feature type="domain" description="Bacterial Ig" evidence="3">
    <location>
        <begin position="301"/>
        <end position="368"/>
    </location>
</feature>
<protein>
    <submittedName>
        <fullName evidence="5">Ig-like domain-containing protein</fullName>
    </submittedName>
</protein>
<evidence type="ECO:0000256" key="1">
    <source>
        <dbReference type="SAM" id="MobiDB-lite"/>
    </source>
</evidence>
<gene>
    <name evidence="5" type="ORF">ACFOET_08615</name>
</gene>
<feature type="compositionally biased region" description="Polar residues" evidence="1">
    <location>
        <begin position="290"/>
        <end position="313"/>
    </location>
</feature>
<keyword evidence="2" id="KW-0732">Signal</keyword>
<feature type="domain" description="Bacterial Ig-like" evidence="4">
    <location>
        <begin position="1349"/>
        <end position="1441"/>
    </location>
</feature>
<comment type="caution">
    <text evidence="5">The sequence shown here is derived from an EMBL/GenBank/DDBJ whole genome shotgun (WGS) entry which is preliminary data.</text>
</comment>
<dbReference type="RefSeq" id="WP_379021587.1">
    <property type="nucleotide sequence ID" value="NZ_JBHRTA010000027.1"/>
</dbReference>